<comment type="caution">
    <text evidence="7">The sequence shown here is derived from an EMBL/GenBank/DDBJ whole genome shotgun (WGS) entry which is preliminary data.</text>
</comment>
<dbReference type="Proteomes" id="UP000449547">
    <property type="component" value="Unassembled WGS sequence"/>
</dbReference>
<feature type="compositionally biased region" description="Basic and acidic residues" evidence="6">
    <location>
        <begin position="165"/>
        <end position="174"/>
    </location>
</feature>
<gene>
    <name evidence="7" type="ORF">DIURU_000996</name>
</gene>
<proteinExistence type="inferred from homology"/>
<evidence type="ECO:0008006" key="9">
    <source>
        <dbReference type="Google" id="ProtNLM"/>
    </source>
</evidence>
<dbReference type="RefSeq" id="XP_034014228.1">
    <property type="nucleotide sequence ID" value="XM_034159305.1"/>
</dbReference>
<evidence type="ECO:0000256" key="3">
    <source>
        <dbReference type="ARBA" id="ARBA00022478"/>
    </source>
</evidence>
<dbReference type="EMBL" id="SWFT01000033">
    <property type="protein sequence ID" value="KAA8906587.1"/>
    <property type="molecule type" value="Genomic_DNA"/>
</dbReference>
<reference evidence="7 8" key="1">
    <citation type="submission" date="2019-07" db="EMBL/GenBank/DDBJ databases">
        <title>Genome assembly of two rare yeast pathogens: Diutina rugosa and Trichomonascus ciferrii.</title>
        <authorList>
            <person name="Mixao V."/>
            <person name="Saus E."/>
            <person name="Hansen A."/>
            <person name="Lass-Flor C."/>
            <person name="Gabaldon T."/>
        </authorList>
    </citation>
    <scope>NUCLEOTIDE SEQUENCE [LARGE SCALE GENOMIC DNA]</scope>
    <source>
        <strain evidence="7 8">CBS 613</strain>
    </source>
</reference>
<dbReference type="InterPro" id="IPR009668">
    <property type="entry name" value="RNA_pol-assoc_fac_A49-like"/>
</dbReference>
<feature type="region of interest" description="Disordered" evidence="6">
    <location>
        <begin position="158"/>
        <end position="187"/>
    </location>
</feature>
<keyword evidence="8" id="KW-1185">Reference proteome</keyword>
<dbReference type="GO" id="GO:0006351">
    <property type="term" value="P:DNA-templated transcription"/>
    <property type="evidence" value="ECO:0007669"/>
    <property type="project" value="InterPro"/>
</dbReference>
<dbReference type="VEuPathDB" id="FungiDB:DIURU_000996"/>
<keyword evidence="5" id="KW-0539">Nucleus</keyword>
<evidence type="ECO:0000256" key="4">
    <source>
        <dbReference type="ARBA" id="ARBA00023163"/>
    </source>
</evidence>
<dbReference type="AlphaFoldDB" id="A0A642UWA1"/>
<accession>A0A642UWA1</accession>
<dbReference type="OrthoDB" id="532500at2759"/>
<evidence type="ECO:0000256" key="2">
    <source>
        <dbReference type="ARBA" id="ARBA00009430"/>
    </source>
</evidence>
<evidence type="ECO:0000256" key="6">
    <source>
        <dbReference type="SAM" id="MobiDB-lite"/>
    </source>
</evidence>
<dbReference type="PANTHER" id="PTHR14440">
    <property type="entry name" value="DNA-DIRECTED RNA POLYMERASE I SUBUNIT RPA49"/>
    <property type="match status" value="1"/>
</dbReference>
<dbReference type="OMA" id="DVYPFDE"/>
<name>A0A642UWA1_DIURU</name>
<keyword evidence="3" id="KW-0240">DNA-directed RNA polymerase</keyword>
<dbReference type="GO" id="GO:0000428">
    <property type="term" value="C:DNA-directed RNA polymerase complex"/>
    <property type="evidence" value="ECO:0007669"/>
    <property type="project" value="UniProtKB-KW"/>
</dbReference>
<dbReference type="GeneID" id="54779649"/>
<dbReference type="GO" id="GO:0003677">
    <property type="term" value="F:DNA binding"/>
    <property type="evidence" value="ECO:0007669"/>
    <property type="project" value="InterPro"/>
</dbReference>
<evidence type="ECO:0000256" key="1">
    <source>
        <dbReference type="ARBA" id="ARBA00004604"/>
    </source>
</evidence>
<sequence>MSKTTDIAVSKYHDEPSVAVASFFNGITVPPSIPFTGYVNKRQRHVLHGEGQTLDYNGSDDAAGDNDYYVAVYDAKSKSMEVFPAPVVEASVTARSKRRFDGPDVKSSGQRFATQRNALGEAFGTKKAKSAIANLERNRIDADKLSGMELDIVDTVREGTGSLPSKDHMEKSVVEARPTPPCNPDATSVSEVYPVSGILSKAELAAIRVQPIMDELDHEAQLAMMPHSKSAYLAKHLPAAVASGNTRKVQLLYYISLLLGVYASRRVRDKQMLSTRLHEPAAVLLDGVLERFTVPRTSTFGKSKDRSFTIDPHHEDKLLCYMLALMMHVDSFLVELPPLANELQMKPLRLVSLFKALGATIKSATVGQAEAFGVPKSQAANHKVATLKVPFKLPQMTRIARKT</sequence>
<dbReference type="Pfam" id="PF06870">
    <property type="entry name" value="RNA_pol_I_A49"/>
    <property type="match status" value="1"/>
</dbReference>
<evidence type="ECO:0000256" key="5">
    <source>
        <dbReference type="ARBA" id="ARBA00023242"/>
    </source>
</evidence>
<comment type="subcellular location">
    <subcellularLocation>
        <location evidence="1">Nucleus</location>
        <location evidence="1">Nucleolus</location>
    </subcellularLocation>
</comment>
<comment type="similarity">
    <text evidence="2">Belongs to the eukaryotic RPA49/POLR1E RNA polymerase subunit family.</text>
</comment>
<dbReference type="GO" id="GO:0005730">
    <property type="term" value="C:nucleolus"/>
    <property type="evidence" value="ECO:0007669"/>
    <property type="project" value="UniProtKB-SubCell"/>
</dbReference>
<evidence type="ECO:0000313" key="7">
    <source>
        <dbReference type="EMBL" id="KAA8906587.1"/>
    </source>
</evidence>
<evidence type="ECO:0000313" key="8">
    <source>
        <dbReference type="Proteomes" id="UP000449547"/>
    </source>
</evidence>
<keyword evidence="4" id="KW-0804">Transcription</keyword>
<organism evidence="7 8">
    <name type="scientific">Diutina rugosa</name>
    <name type="common">Yeast</name>
    <name type="synonym">Candida rugosa</name>
    <dbReference type="NCBI Taxonomy" id="5481"/>
    <lineage>
        <taxon>Eukaryota</taxon>
        <taxon>Fungi</taxon>
        <taxon>Dikarya</taxon>
        <taxon>Ascomycota</taxon>
        <taxon>Saccharomycotina</taxon>
        <taxon>Pichiomycetes</taxon>
        <taxon>Debaryomycetaceae</taxon>
        <taxon>Diutina</taxon>
    </lineage>
</organism>
<protein>
    <recommendedName>
        <fullName evidence="9">DNA-directed RNA polymerase I subunit RPA49</fullName>
    </recommendedName>
</protein>